<evidence type="ECO:0000313" key="2">
    <source>
        <dbReference type="EMBL" id="MBB3105510.1"/>
    </source>
</evidence>
<evidence type="ECO:0000313" key="3">
    <source>
        <dbReference type="Proteomes" id="UP000588111"/>
    </source>
</evidence>
<organism evidence="2 3">
    <name type="scientific">Psychrobacter luti</name>
    <dbReference type="NCBI Taxonomy" id="198481"/>
    <lineage>
        <taxon>Bacteria</taxon>
        <taxon>Pseudomonadati</taxon>
        <taxon>Pseudomonadota</taxon>
        <taxon>Gammaproteobacteria</taxon>
        <taxon>Moraxellales</taxon>
        <taxon>Moraxellaceae</taxon>
        <taxon>Psychrobacter</taxon>
    </lineage>
</organism>
<proteinExistence type="predicted"/>
<sequence length="34" mass="3352">FLGGIYQEALEPGGSGTTAGTGTTFQGTFGATKQ</sequence>
<feature type="non-terminal residue" evidence="2">
    <location>
        <position position="1"/>
    </location>
</feature>
<name>A0A839T9D9_9GAMM</name>
<evidence type="ECO:0000256" key="1">
    <source>
        <dbReference type="SAM" id="MobiDB-lite"/>
    </source>
</evidence>
<feature type="compositionally biased region" description="Low complexity" evidence="1">
    <location>
        <begin position="20"/>
        <end position="34"/>
    </location>
</feature>
<gene>
    <name evidence="2" type="ORF">FHS24_000001</name>
</gene>
<feature type="region of interest" description="Disordered" evidence="1">
    <location>
        <begin position="11"/>
        <end position="34"/>
    </location>
</feature>
<protein>
    <submittedName>
        <fullName evidence="2">Uncharacterized protein</fullName>
    </submittedName>
</protein>
<dbReference type="AlphaFoldDB" id="A0A839T9D9"/>
<dbReference type="EMBL" id="JACHXL010000001">
    <property type="protein sequence ID" value="MBB3105510.1"/>
    <property type="molecule type" value="Genomic_DNA"/>
</dbReference>
<dbReference type="Proteomes" id="UP000588111">
    <property type="component" value="Unassembled WGS sequence"/>
</dbReference>
<reference evidence="2 3" key="1">
    <citation type="submission" date="2020-08" db="EMBL/GenBank/DDBJ databases">
        <title>Genomic Encyclopedia of Type Strains, Phase III (KMG-III): the genomes of soil and plant-associated and newly described type strains.</title>
        <authorList>
            <person name="Whitman W."/>
        </authorList>
    </citation>
    <scope>NUCLEOTIDE SEQUENCE [LARGE SCALE GENOMIC DNA]</scope>
    <source>
        <strain evidence="2 3">CECT 5885</strain>
    </source>
</reference>
<keyword evidence="3" id="KW-1185">Reference proteome</keyword>
<comment type="caution">
    <text evidence="2">The sequence shown here is derived from an EMBL/GenBank/DDBJ whole genome shotgun (WGS) entry which is preliminary data.</text>
</comment>
<accession>A0A839T9D9</accession>